<dbReference type="AlphaFoldDB" id="A0A4V4HEC2"/>
<protein>
    <recommendedName>
        <fullName evidence="5">Transmembrane protein</fullName>
    </recommendedName>
</protein>
<sequence>MSSSPSRDARLPQNDDEDEDEQVTRLTDANNSTESTGSSPLKRTLWMVVIGLMLLFASNSLYSNWIRPRKPQILHAQRYSKEYKFRPAASPIITESLKDGRLRVRGAGPTESPEPKPTPSAKKTKKSKGKTRRTKRKSTGKPKQGR</sequence>
<evidence type="ECO:0000313" key="4">
    <source>
        <dbReference type="Proteomes" id="UP000297245"/>
    </source>
</evidence>
<dbReference type="EMBL" id="ML179331">
    <property type="protein sequence ID" value="THU90555.1"/>
    <property type="molecule type" value="Genomic_DNA"/>
</dbReference>
<dbReference type="OrthoDB" id="2538110at2759"/>
<feature type="compositionally biased region" description="Basic residues" evidence="1">
    <location>
        <begin position="122"/>
        <end position="146"/>
    </location>
</feature>
<proteinExistence type="predicted"/>
<reference evidence="3 4" key="1">
    <citation type="journal article" date="2019" name="Nat. Ecol. Evol.">
        <title>Megaphylogeny resolves global patterns of mushroom evolution.</title>
        <authorList>
            <person name="Varga T."/>
            <person name="Krizsan K."/>
            <person name="Foldi C."/>
            <person name="Dima B."/>
            <person name="Sanchez-Garcia M."/>
            <person name="Sanchez-Ramirez S."/>
            <person name="Szollosi G.J."/>
            <person name="Szarkandi J.G."/>
            <person name="Papp V."/>
            <person name="Albert L."/>
            <person name="Andreopoulos W."/>
            <person name="Angelini C."/>
            <person name="Antonin V."/>
            <person name="Barry K.W."/>
            <person name="Bougher N.L."/>
            <person name="Buchanan P."/>
            <person name="Buyck B."/>
            <person name="Bense V."/>
            <person name="Catcheside P."/>
            <person name="Chovatia M."/>
            <person name="Cooper J."/>
            <person name="Damon W."/>
            <person name="Desjardin D."/>
            <person name="Finy P."/>
            <person name="Geml J."/>
            <person name="Haridas S."/>
            <person name="Hughes K."/>
            <person name="Justo A."/>
            <person name="Karasinski D."/>
            <person name="Kautmanova I."/>
            <person name="Kiss B."/>
            <person name="Kocsube S."/>
            <person name="Kotiranta H."/>
            <person name="LaButti K.M."/>
            <person name="Lechner B.E."/>
            <person name="Liimatainen K."/>
            <person name="Lipzen A."/>
            <person name="Lukacs Z."/>
            <person name="Mihaltcheva S."/>
            <person name="Morgado L.N."/>
            <person name="Niskanen T."/>
            <person name="Noordeloos M.E."/>
            <person name="Ohm R.A."/>
            <person name="Ortiz-Santana B."/>
            <person name="Ovrebo C."/>
            <person name="Racz N."/>
            <person name="Riley R."/>
            <person name="Savchenko A."/>
            <person name="Shiryaev A."/>
            <person name="Soop K."/>
            <person name="Spirin V."/>
            <person name="Szebenyi C."/>
            <person name="Tomsovsky M."/>
            <person name="Tulloss R.E."/>
            <person name="Uehling J."/>
            <person name="Grigoriev I.V."/>
            <person name="Vagvolgyi C."/>
            <person name="Papp T."/>
            <person name="Martin F.M."/>
            <person name="Miettinen O."/>
            <person name="Hibbett D.S."/>
            <person name="Nagy L.G."/>
        </authorList>
    </citation>
    <scope>NUCLEOTIDE SEQUENCE [LARGE SCALE GENOMIC DNA]</scope>
    <source>
        <strain evidence="3 4">CBS 962.96</strain>
    </source>
</reference>
<dbReference type="Proteomes" id="UP000297245">
    <property type="component" value="Unassembled WGS sequence"/>
</dbReference>
<keyword evidence="4" id="KW-1185">Reference proteome</keyword>
<gene>
    <name evidence="3" type="ORF">K435DRAFT_968628</name>
</gene>
<feature type="compositionally biased region" description="Polar residues" evidence="1">
    <location>
        <begin position="24"/>
        <end position="39"/>
    </location>
</feature>
<keyword evidence="2" id="KW-0812">Transmembrane</keyword>
<evidence type="ECO:0000256" key="1">
    <source>
        <dbReference type="SAM" id="MobiDB-lite"/>
    </source>
</evidence>
<accession>A0A4V4HEC2</accession>
<evidence type="ECO:0000313" key="3">
    <source>
        <dbReference type="EMBL" id="THU90555.1"/>
    </source>
</evidence>
<keyword evidence="2" id="KW-0472">Membrane</keyword>
<feature type="region of interest" description="Disordered" evidence="1">
    <location>
        <begin position="94"/>
        <end position="146"/>
    </location>
</feature>
<name>A0A4V4HEC2_DENBC</name>
<feature type="region of interest" description="Disordered" evidence="1">
    <location>
        <begin position="1"/>
        <end position="39"/>
    </location>
</feature>
<feature type="transmembrane region" description="Helical" evidence="2">
    <location>
        <begin position="44"/>
        <end position="62"/>
    </location>
</feature>
<evidence type="ECO:0000256" key="2">
    <source>
        <dbReference type="SAM" id="Phobius"/>
    </source>
</evidence>
<organism evidence="3 4">
    <name type="scientific">Dendrothele bispora (strain CBS 962.96)</name>
    <dbReference type="NCBI Taxonomy" id="1314807"/>
    <lineage>
        <taxon>Eukaryota</taxon>
        <taxon>Fungi</taxon>
        <taxon>Dikarya</taxon>
        <taxon>Basidiomycota</taxon>
        <taxon>Agaricomycotina</taxon>
        <taxon>Agaricomycetes</taxon>
        <taxon>Agaricomycetidae</taxon>
        <taxon>Agaricales</taxon>
        <taxon>Agaricales incertae sedis</taxon>
        <taxon>Dendrothele</taxon>
    </lineage>
</organism>
<keyword evidence="2" id="KW-1133">Transmembrane helix</keyword>
<evidence type="ECO:0008006" key="5">
    <source>
        <dbReference type="Google" id="ProtNLM"/>
    </source>
</evidence>